<dbReference type="Gene3D" id="2.60.120.10">
    <property type="entry name" value="Jelly Rolls"/>
    <property type="match status" value="1"/>
</dbReference>
<dbReference type="InterPro" id="IPR009327">
    <property type="entry name" value="Cupin_DUF985"/>
</dbReference>
<feature type="domain" description="DUF985" evidence="1">
    <location>
        <begin position="5"/>
        <end position="138"/>
    </location>
</feature>
<name>A0ABS8AXK4_9BACT</name>
<dbReference type="InterPro" id="IPR011051">
    <property type="entry name" value="RmlC_Cupin_sf"/>
</dbReference>
<gene>
    <name evidence="2" type="ORF">LGH74_21330</name>
</gene>
<dbReference type="PANTHER" id="PTHR33387">
    <property type="entry name" value="RMLC-LIKE JELLY ROLL FOLD PROTEIN"/>
    <property type="match status" value="1"/>
</dbReference>
<evidence type="ECO:0000313" key="2">
    <source>
        <dbReference type="EMBL" id="MCB2410546.1"/>
    </source>
</evidence>
<reference evidence="2" key="1">
    <citation type="submission" date="2021-10" db="EMBL/GenBank/DDBJ databases">
        <authorList>
            <person name="Dean J.D."/>
            <person name="Kim M.K."/>
            <person name="Newey C.N."/>
            <person name="Stoker T.S."/>
            <person name="Thompson D.W."/>
            <person name="Grose J.H."/>
        </authorList>
    </citation>
    <scope>NUCLEOTIDE SEQUENCE</scope>
    <source>
        <strain evidence="2">BT178</strain>
    </source>
</reference>
<dbReference type="InterPro" id="IPR014710">
    <property type="entry name" value="RmlC-like_jellyroll"/>
</dbReference>
<dbReference type="Pfam" id="PF06172">
    <property type="entry name" value="Cupin_5"/>
    <property type="match status" value="1"/>
</dbReference>
<evidence type="ECO:0000313" key="3">
    <source>
        <dbReference type="Proteomes" id="UP001165296"/>
    </source>
</evidence>
<dbReference type="CDD" id="cd06121">
    <property type="entry name" value="cupin_YML079wp"/>
    <property type="match status" value="1"/>
</dbReference>
<proteinExistence type="predicted"/>
<dbReference type="EMBL" id="JAJADR010000008">
    <property type="protein sequence ID" value="MCB2410546.1"/>
    <property type="molecule type" value="Genomic_DNA"/>
</dbReference>
<keyword evidence="3" id="KW-1185">Reference proteome</keyword>
<dbReference type="RefSeq" id="WP_226179547.1">
    <property type="nucleotide sequence ID" value="NZ_JAJADR010000008.1"/>
</dbReference>
<organism evidence="2 3">
    <name type="scientific">Hymenobacter lucidus</name>
    <dbReference type="NCBI Taxonomy" id="2880930"/>
    <lineage>
        <taxon>Bacteria</taxon>
        <taxon>Pseudomonadati</taxon>
        <taxon>Bacteroidota</taxon>
        <taxon>Cytophagia</taxon>
        <taxon>Cytophagales</taxon>
        <taxon>Hymenobacteraceae</taxon>
        <taxon>Hymenobacter</taxon>
    </lineage>
</organism>
<protein>
    <submittedName>
        <fullName evidence="2">Cupin domain-containing protein</fullName>
    </submittedName>
</protein>
<sequence>MTATDIIQHLHLLPHPEGGYYRETYRSPEHLTTDSGQSRSVSTAIYYLLENDDKSHFHRIKSDELWFFHQGQALEIVVLTDGQPTTIVLGSDFARGEVPQAIVPANAWFGARLRQSSGFALVSCTVAPGFDFADFELAQRGALSAEFPHLTSLIEQFTKP</sequence>
<accession>A0ABS8AXK4</accession>
<dbReference type="SUPFAM" id="SSF51182">
    <property type="entry name" value="RmlC-like cupins"/>
    <property type="match status" value="1"/>
</dbReference>
<evidence type="ECO:0000259" key="1">
    <source>
        <dbReference type="Pfam" id="PF06172"/>
    </source>
</evidence>
<dbReference type="InterPro" id="IPR039935">
    <property type="entry name" value="YML079W-like"/>
</dbReference>
<dbReference type="PANTHER" id="PTHR33387:SF3">
    <property type="entry name" value="DUF985 DOMAIN-CONTAINING PROTEIN"/>
    <property type="match status" value="1"/>
</dbReference>
<dbReference type="Proteomes" id="UP001165296">
    <property type="component" value="Unassembled WGS sequence"/>
</dbReference>
<comment type="caution">
    <text evidence="2">The sequence shown here is derived from an EMBL/GenBank/DDBJ whole genome shotgun (WGS) entry which is preliminary data.</text>
</comment>